<feature type="region of interest" description="Disordered" evidence="1">
    <location>
        <begin position="89"/>
        <end position="112"/>
    </location>
</feature>
<accession>B4H5F2</accession>
<dbReference type="EMBL" id="CH479211">
    <property type="protein sequence ID" value="EDW33004.1"/>
    <property type="molecule type" value="Genomic_DNA"/>
</dbReference>
<dbReference type="GO" id="GO:0042060">
    <property type="term" value="P:wound healing"/>
    <property type="evidence" value="ECO:0007669"/>
    <property type="project" value="EnsemblMetazoa"/>
</dbReference>
<dbReference type="GO" id="GO:0035011">
    <property type="term" value="P:melanotic encapsulation of foreign target"/>
    <property type="evidence" value="ECO:0007669"/>
    <property type="project" value="EnsemblMetazoa"/>
</dbReference>
<proteinExistence type="predicted"/>
<protein>
    <submittedName>
        <fullName evidence="2">GL16130</fullName>
    </submittedName>
</protein>
<evidence type="ECO:0000256" key="1">
    <source>
        <dbReference type="SAM" id="MobiDB-lite"/>
    </source>
</evidence>
<gene>
    <name evidence="2" type="primary">Dper\GL16130</name>
    <name evidence="2" type="ORF">Dper_GL16130</name>
</gene>
<keyword evidence="3" id="KW-1185">Reference proteome</keyword>
<dbReference type="OrthoDB" id="660555at2759"/>
<reference evidence="2 3" key="1">
    <citation type="journal article" date="2007" name="Nature">
        <title>Evolution of genes and genomes on the Drosophila phylogeny.</title>
        <authorList>
            <consortium name="Drosophila 12 Genomes Consortium"/>
            <person name="Clark A.G."/>
            <person name="Eisen M.B."/>
            <person name="Smith D.R."/>
            <person name="Bergman C.M."/>
            <person name="Oliver B."/>
            <person name="Markow T.A."/>
            <person name="Kaufman T.C."/>
            <person name="Kellis M."/>
            <person name="Gelbart W."/>
            <person name="Iyer V.N."/>
            <person name="Pollard D.A."/>
            <person name="Sackton T.B."/>
            <person name="Larracuente A.M."/>
            <person name="Singh N.D."/>
            <person name="Abad J.P."/>
            <person name="Abt D.N."/>
            <person name="Adryan B."/>
            <person name="Aguade M."/>
            <person name="Akashi H."/>
            <person name="Anderson W.W."/>
            <person name="Aquadro C.F."/>
            <person name="Ardell D.H."/>
            <person name="Arguello R."/>
            <person name="Artieri C.G."/>
            <person name="Barbash D.A."/>
            <person name="Barker D."/>
            <person name="Barsanti P."/>
            <person name="Batterham P."/>
            <person name="Batzoglou S."/>
            <person name="Begun D."/>
            <person name="Bhutkar A."/>
            <person name="Blanco E."/>
            <person name="Bosak S.A."/>
            <person name="Bradley R.K."/>
            <person name="Brand A.D."/>
            <person name="Brent M.R."/>
            <person name="Brooks A.N."/>
            <person name="Brown R.H."/>
            <person name="Butlin R.K."/>
            <person name="Caggese C."/>
            <person name="Calvi B.R."/>
            <person name="Bernardo de Carvalho A."/>
            <person name="Caspi A."/>
            <person name="Castrezana S."/>
            <person name="Celniker S.E."/>
            <person name="Chang J.L."/>
            <person name="Chapple C."/>
            <person name="Chatterji S."/>
            <person name="Chinwalla A."/>
            <person name="Civetta A."/>
            <person name="Clifton S.W."/>
            <person name="Comeron J.M."/>
            <person name="Costello J.C."/>
            <person name="Coyne J.A."/>
            <person name="Daub J."/>
            <person name="David R.G."/>
            <person name="Delcher A.L."/>
            <person name="Delehaunty K."/>
            <person name="Do C.B."/>
            <person name="Ebling H."/>
            <person name="Edwards K."/>
            <person name="Eickbush T."/>
            <person name="Evans J.D."/>
            <person name="Filipski A."/>
            <person name="Findeiss S."/>
            <person name="Freyhult E."/>
            <person name="Fulton L."/>
            <person name="Fulton R."/>
            <person name="Garcia A.C."/>
            <person name="Gardiner A."/>
            <person name="Garfield D.A."/>
            <person name="Garvin B.E."/>
            <person name="Gibson G."/>
            <person name="Gilbert D."/>
            <person name="Gnerre S."/>
            <person name="Godfrey J."/>
            <person name="Good R."/>
            <person name="Gotea V."/>
            <person name="Gravely B."/>
            <person name="Greenberg A.J."/>
            <person name="Griffiths-Jones S."/>
            <person name="Gross S."/>
            <person name="Guigo R."/>
            <person name="Gustafson E.A."/>
            <person name="Haerty W."/>
            <person name="Hahn M.W."/>
            <person name="Halligan D.L."/>
            <person name="Halpern A.L."/>
            <person name="Halter G.M."/>
            <person name="Han M.V."/>
            <person name="Heger A."/>
            <person name="Hillier L."/>
            <person name="Hinrichs A.S."/>
            <person name="Holmes I."/>
            <person name="Hoskins R.A."/>
            <person name="Hubisz M.J."/>
            <person name="Hultmark D."/>
            <person name="Huntley M.A."/>
            <person name="Jaffe D.B."/>
            <person name="Jagadeeshan S."/>
            <person name="Jeck W.R."/>
            <person name="Johnson J."/>
            <person name="Jones C.D."/>
            <person name="Jordan W.C."/>
            <person name="Karpen G.H."/>
            <person name="Kataoka E."/>
            <person name="Keightley P.D."/>
            <person name="Kheradpour P."/>
            <person name="Kirkness E.F."/>
            <person name="Koerich L.B."/>
            <person name="Kristiansen K."/>
            <person name="Kudrna D."/>
            <person name="Kulathinal R.J."/>
            <person name="Kumar S."/>
            <person name="Kwok R."/>
            <person name="Lander E."/>
            <person name="Langley C.H."/>
            <person name="Lapoint R."/>
            <person name="Lazzaro B.P."/>
            <person name="Lee S.J."/>
            <person name="Levesque L."/>
            <person name="Li R."/>
            <person name="Lin C.F."/>
            <person name="Lin M.F."/>
            <person name="Lindblad-Toh K."/>
            <person name="Llopart A."/>
            <person name="Long M."/>
            <person name="Low L."/>
            <person name="Lozovsky E."/>
            <person name="Lu J."/>
            <person name="Luo M."/>
            <person name="Machado C.A."/>
            <person name="Makalowski W."/>
            <person name="Marzo M."/>
            <person name="Matsuda M."/>
            <person name="Matzkin L."/>
            <person name="McAllister B."/>
            <person name="McBride C.S."/>
            <person name="McKernan B."/>
            <person name="McKernan K."/>
            <person name="Mendez-Lago M."/>
            <person name="Minx P."/>
            <person name="Mollenhauer M.U."/>
            <person name="Montooth K."/>
            <person name="Mount S.M."/>
            <person name="Mu X."/>
            <person name="Myers E."/>
            <person name="Negre B."/>
            <person name="Newfeld S."/>
            <person name="Nielsen R."/>
            <person name="Noor M.A."/>
            <person name="O'Grady P."/>
            <person name="Pachter L."/>
            <person name="Papaceit M."/>
            <person name="Parisi M.J."/>
            <person name="Parisi M."/>
            <person name="Parts L."/>
            <person name="Pedersen J.S."/>
            <person name="Pesole G."/>
            <person name="Phillippy A.M."/>
            <person name="Ponting C.P."/>
            <person name="Pop M."/>
            <person name="Porcelli D."/>
            <person name="Powell J.R."/>
            <person name="Prohaska S."/>
            <person name="Pruitt K."/>
            <person name="Puig M."/>
            <person name="Quesneville H."/>
            <person name="Ram K.R."/>
            <person name="Rand D."/>
            <person name="Rasmussen M.D."/>
            <person name="Reed L.K."/>
            <person name="Reenan R."/>
            <person name="Reily A."/>
            <person name="Remington K.A."/>
            <person name="Rieger T.T."/>
            <person name="Ritchie M.G."/>
            <person name="Robin C."/>
            <person name="Rogers Y.H."/>
            <person name="Rohde C."/>
            <person name="Rozas J."/>
            <person name="Rubenfield M.J."/>
            <person name="Ruiz A."/>
            <person name="Russo S."/>
            <person name="Salzberg S.L."/>
            <person name="Sanchez-Gracia A."/>
            <person name="Saranga D.J."/>
            <person name="Sato H."/>
            <person name="Schaeffer S.W."/>
            <person name="Schatz M.C."/>
            <person name="Schlenke T."/>
            <person name="Schwartz R."/>
            <person name="Segarra C."/>
            <person name="Singh R.S."/>
            <person name="Sirot L."/>
            <person name="Sirota M."/>
            <person name="Sisneros N.B."/>
            <person name="Smith C.D."/>
            <person name="Smith T.F."/>
            <person name="Spieth J."/>
            <person name="Stage D.E."/>
            <person name="Stark A."/>
            <person name="Stephan W."/>
            <person name="Strausberg R.L."/>
            <person name="Strempel S."/>
            <person name="Sturgill D."/>
            <person name="Sutton G."/>
            <person name="Sutton G.G."/>
            <person name="Tao W."/>
            <person name="Teichmann S."/>
            <person name="Tobari Y.N."/>
            <person name="Tomimura Y."/>
            <person name="Tsolas J.M."/>
            <person name="Valente V.L."/>
            <person name="Venter E."/>
            <person name="Venter J.C."/>
            <person name="Vicario S."/>
            <person name="Vieira F.G."/>
            <person name="Vilella A.J."/>
            <person name="Villasante A."/>
            <person name="Walenz B."/>
            <person name="Wang J."/>
            <person name="Wasserman M."/>
            <person name="Watts T."/>
            <person name="Wilson D."/>
            <person name="Wilson R.K."/>
            <person name="Wing R.A."/>
            <person name="Wolfner M.F."/>
            <person name="Wong A."/>
            <person name="Wong G.K."/>
            <person name="Wu C.I."/>
            <person name="Wu G."/>
            <person name="Yamamoto D."/>
            <person name="Yang H.P."/>
            <person name="Yang S.P."/>
            <person name="Yorke J.A."/>
            <person name="Yoshida K."/>
            <person name="Zdobnov E."/>
            <person name="Zhang P."/>
            <person name="Zhang Y."/>
            <person name="Zimin A.V."/>
            <person name="Baldwin J."/>
            <person name="Abdouelleil A."/>
            <person name="Abdulkadir J."/>
            <person name="Abebe A."/>
            <person name="Abera B."/>
            <person name="Abreu J."/>
            <person name="Acer S.C."/>
            <person name="Aftuck L."/>
            <person name="Alexander A."/>
            <person name="An P."/>
            <person name="Anderson E."/>
            <person name="Anderson S."/>
            <person name="Arachi H."/>
            <person name="Azer M."/>
            <person name="Bachantsang P."/>
            <person name="Barry A."/>
            <person name="Bayul T."/>
            <person name="Berlin A."/>
            <person name="Bessette D."/>
            <person name="Bloom T."/>
            <person name="Blye J."/>
            <person name="Boguslavskiy L."/>
            <person name="Bonnet C."/>
            <person name="Boukhgalter B."/>
            <person name="Bourzgui I."/>
            <person name="Brown A."/>
            <person name="Cahill P."/>
            <person name="Channer S."/>
            <person name="Cheshatsang Y."/>
            <person name="Chuda L."/>
            <person name="Citroen M."/>
            <person name="Collymore A."/>
            <person name="Cooke P."/>
            <person name="Costello M."/>
            <person name="D'Aco K."/>
            <person name="Daza R."/>
            <person name="De Haan G."/>
            <person name="DeGray S."/>
            <person name="DeMaso C."/>
            <person name="Dhargay N."/>
            <person name="Dooley K."/>
            <person name="Dooley E."/>
            <person name="Doricent M."/>
            <person name="Dorje P."/>
            <person name="Dorjee K."/>
            <person name="Dupes A."/>
            <person name="Elong R."/>
            <person name="Falk J."/>
            <person name="Farina A."/>
            <person name="Faro S."/>
            <person name="Ferguson D."/>
            <person name="Fisher S."/>
            <person name="Foley C.D."/>
            <person name="Franke A."/>
            <person name="Friedrich D."/>
            <person name="Gadbois L."/>
            <person name="Gearin G."/>
            <person name="Gearin C.R."/>
            <person name="Giannoukos G."/>
            <person name="Goode T."/>
            <person name="Graham J."/>
            <person name="Grandbois E."/>
            <person name="Grewal S."/>
            <person name="Gyaltsen K."/>
            <person name="Hafez N."/>
            <person name="Hagos B."/>
            <person name="Hall J."/>
            <person name="Henson C."/>
            <person name="Hollinger A."/>
            <person name="Honan T."/>
            <person name="Huard M.D."/>
            <person name="Hughes L."/>
            <person name="Hurhula B."/>
            <person name="Husby M.E."/>
            <person name="Kamat A."/>
            <person name="Kanga B."/>
            <person name="Kashin S."/>
            <person name="Khazanovich D."/>
            <person name="Kisner P."/>
            <person name="Lance K."/>
            <person name="Lara M."/>
            <person name="Lee W."/>
            <person name="Lennon N."/>
            <person name="Letendre F."/>
            <person name="LeVine R."/>
            <person name="Lipovsky A."/>
            <person name="Liu X."/>
            <person name="Liu J."/>
            <person name="Liu S."/>
            <person name="Lokyitsang T."/>
            <person name="Lokyitsang Y."/>
            <person name="Lubonja R."/>
            <person name="Lui A."/>
            <person name="MacDonald P."/>
            <person name="Magnisalis V."/>
            <person name="Maru K."/>
            <person name="Matthews C."/>
            <person name="McCusker W."/>
            <person name="McDonough S."/>
            <person name="Mehta T."/>
            <person name="Meldrim J."/>
            <person name="Meneus L."/>
            <person name="Mihai O."/>
            <person name="Mihalev A."/>
            <person name="Mihova T."/>
            <person name="Mittelman R."/>
            <person name="Mlenga V."/>
            <person name="Montmayeur A."/>
            <person name="Mulrain L."/>
            <person name="Navidi A."/>
            <person name="Naylor J."/>
            <person name="Negash T."/>
            <person name="Nguyen T."/>
            <person name="Nguyen N."/>
            <person name="Nicol R."/>
            <person name="Norbu C."/>
            <person name="Norbu N."/>
            <person name="Novod N."/>
            <person name="O'Neill B."/>
            <person name="Osman S."/>
            <person name="Markiewicz E."/>
            <person name="Oyono O.L."/>
            <person name="Patti C."/>
            <person name="Phunkhang P."/>
            <person name="Pierre F."/>
            <person name="Priest M."/>
            <person name="Raghuraman S."/>
            <person name="Rege F."/>
            <person name="Reyes R."/>
            <person name="Rise C."/>
            <person name="Rogov P."/>
            <person name="Ross K."/>
            <person name="Ryan E."/>
            <person name="Settipalli S."/>
            <person name="Shea T."/>
            <person name="Sherpa N."/>
            <person name="Shi L."/>
            <person name="Shih D."/>
            <person name="Sparrow T."/>
            <person name="Spaulding J."/>
            <person name="Stalker J."/>
            <person name="Stange-Thomann N."/>
            <person name="Stavropoulos S."/>
            <person name="Stone C."/>
            <person name="Strader C."/>
            <person name="Tesfaye S."/>
            <person name="Thomson T."/>
            <person name="Thoulutsang Y."/>
            <person name="Thoulutsang D."/>
            <person name="Topham K."/>
            <person name="Topping I."/>
            <person name="Tsamla T."/>
            <person name="Vassiliev H."/>
            <person name="Vo A."/>
            <person name="Wangchuk T."/>
            <person name="Wangdi T."/>
            <person name="Weiand M."/>
            <person name="Wilkinson J."/>
            <person name="Wilson A."/>
            <person name="Yadav S."/>
            <person name="Young G."/>
            <person name="Yu Q."/>
            <person name="Zembek L."/>
            <person name="Zhong D."/>
            <person name="Zimmer A."/>
            <person name="Zwirko Z."/>
            <person name="Jaffe D.B."/>
            <person name="Alvarez P."/>
            <person name="Brockman W."/>
            <person name="Butler J."/>
            <person name="Chin C."/>
            <person name="Gnerre S."/>
            <person name="Grabherr M."/>
            <person name="Kleber M."/>
            <person name="Mauceli E."/>
            <person name="MacCallum I."/>
        </authorList>
    </citation>
    <scope>NUCLEOTIDE SEQUENCE [LARGE SCALE GENOMIC DNA]</scope>
    <source>
        <strain evidence="3">MSH-3 / Tucson 14011-0111.49</strain>
    </source>
</reference>
<dbReference type="STRING" id="7234.B4H5F2"/>
<organism evidence="3">
    <name type="scientific">Drosophila persimilis</name>
    <name type="common">Fruit fly</name>
    <dbReference type="NCBI Taxonomy" id="7234"/>
    <lineage>
        <taxon>Eukaryota</taxon>
        <taxon>Metazoa</taxon>
        <taxon>Ecdysozoa</taxon>
        <taxon>Arthropoda</taxon>
        <taxon>Hexapoda</taxon>
        <taxon>Insecta</taxon>
        <taxon>Pterygota</taxon>
        <taxon>Neoptera</taxon>
        <taxon>Endopterygota</taxon>
        <taxon>Diptera</taxon>
        <taxon>Brachycera</taxon>
        <taxon>Muscomorpha</taxon>
        <taxon>Ephydroidea</taxon>
        <taxon>Drosophilidae</taxon>
        <taxon>Drosophila</taxon>
        <taxon>Sophophora</taxon>
    </lineage>
</organism>
<dbReference type="AlphaFoldDB" id="B4H5F2"/>
<sequence>MLRKSPIMNFRRGDSSDYELPVLLRNRETINSGGNSELNFMSNETRIYEHPTTVLKSQRSLRQSPGSRDDIPLEVAVGVGGDYIYRQAPAQPRSSSATSQPQSQSQSQTTTKSCSKTLNTCDYWPRCGACQEKAAPAAIRRQYSLPAVSTMDQEQEQPHVTTVAVNDNVASVRQSSSIPQWTLLCSGVAHCRPQELAENERRQLMAVVRPRVVPLAPTSLVLLGEGDLYKKACPQVLAEAEAEAETETELGLRNPPDTQDTQDRQEEFPNVKDKCRNMERSYSLPSLRIRRYTEPGAR</sequence>
<dbReference type="GO" id="GO:0030036">
    <property type="term" value="P:actin cytoskeleton organization"/>
    <property type="evidence" value="ECO:0007669"/>
    <property type="project" value="EnsemblMetazoa"/>
</dbReference>
<feature type="region of interest" description="Disordered" evidence="1">
    <location>
        <begin position="241"/>
        <end position="279"/>
    </location>
</feature>
<feature type="compositionally biased region" description="Basic and acidic residues" evidence="1">
    <location>
        <begin position="261"/>
        <end position="279"/>
    </location>
</feature>
<dbReference type="Proteomes" id="UP000008744">
    <property type="component" value="Unassembled WGS sequence"/>
</dbReference>
<dbReference type="HOGENOM" id="CLU_934683_0_0_1"/>
<evidence type="ECO:0000313" key="3">
    <source>
        <dbReference type="Proteomes" id="UP000008744"/>
    </source>
</evidence>
<evidence type="ECO:0000313" key="2">
    <source>
        <dbReference type="EMBL" id="EDW33004.1"/>
    </source>
</evidence>
<feature type="compositionally biased region" description="Low complexity" evidence="1">
    <location>
        <begin position="89"/>
        <end position="111"/>
    </location>
</feature>
<name>B4H5F2_DROPE</name>